<dbReference type="AlphaFoldDB" id="A0A388M0P3"/>
<gene>
    <name evidence="3" type="ORF">CBR_g46418</name>
</gene>
<feature type="coiled-coil region" evidence="1">
    <location>
        <begin position="73"/>
        <end position="116"/>
    </location>
</feature>
<evidence type="ECO:0000313" key="3">
    <source>
        <dbReference type="EMBL" id="GBG88049.1"/>
    </source>
</evidence>
<feature type="region of interest" description="Disordered" evidence="2">
    <location>
        <begin position="267"/>
        <end position="326"/>
    </location>
</feature>
<evidence type="ECO:0000256" key="2">
    <source>
        <dbReference type="SAM" id="MobiDB-lite"/>
    </source>
</evidence>
<reference evidence="3 4" key="1">
    <citation type="journal article" date="2018" name="Cell">
        <title>The Chara Genome: Secondary Complexity and Implications for Plant Terrestrialization.</title>
        <authorList>
            <person name="Nishiyama T."/>
            <person name="Sakayama H."/>
            <person name="Vries J.D."/>
            <person name="Buschmann H."/>
            <person name="Saint-Marcoux D."/>
            <person name="Ullrich K.K."/>
            <person name="Haas F.B."/>
            <person name="Vanderstraeten L."/>
            <person name="Becker D."/>
            <person name="Lang D."/>
            <person name="Vosolsobe S."/>
            <person name="Rombauts S."/>
            <person name="Wilhelmsson P.K.I."/>
            <person name="Janitza P."/>
            <person name="Kern R."/>
            <person name="Heyl A."/>
            <person name="Rumpler F."/>
            <person name="Villalobos L.I.A.C."/>
            <person name="Clay J.M."/>
            <person name="Skokan R."/>
            <person name="Toyoda A."/>
            <person name="Suzuki Y."/>
            <person name="Kagoshima H."/>
            <person name="Schijlen E."/>
            <person name="Tajeshwar N."/>
            <person name="Catarino B."/>
            <person name="Hetherington A.J."/>
            <person name="Saltykova A."/>
            <person name="Bonnot C."/>
            <person name="Breuninger H."/>
            <person name="Symeonidi A."/>
            <person name="Radhakrishnan G.V."/>
            <person name="Van Nieuwerburgh F."/>
            <person name="Deforce D."/>
            <person name="Chang C."/>
            <person name="Karol K.G."/>
            <person name="Hedrich R."/>
            <person name="Ulvskov P."/>
            <person name="Glockner G."/>
            <person name="Delwiche C.F."/>
            <person name="Petrasek J."/>
            <person name="Van de Peer Y."/>
            <person name="Friml J."/>
            <person name="Beilby M."/>
            <person name="Dolan L."/>
            <person name="Kohara Y."/>
            <person name="Sugano S."/>
            <person name="Fujiyama A."/>
            <person name="Delaux P.-M."/>
            <person name="Quint M."/>
            <person name="TheiBen G."/>
            <person name="Hagemann M."/>
            <person name="Harholt J."/>
            <person name="Dunand C."/>
            <person name="Zachgo S."/>
            <person name="Langdale J."/>
            <person name="Maumus F."/>
            <person name="Straeten D.V.D."/>
            <person name="Gould S.B."/>
            <person name="Rensing S.A."/>
        </authorList>
    </citation>
    <scope>NUCLEOTIDE SEQUENCE [LARGE SCALE GENOMIC DNA]</scope>
    <source>
        <strain evidence="3 4">S276</strain>
    </source>
</reference>
<dbReference type="Gramene" id="GBG88049">
    <property type="protein sequence ID" value="GBG88049"/>
    <property type="gene ID" value="CBR_g46418"/>
</dbReference>
<feature type="compositionally biased region" description="Pro residues" evidence="2">
    <location>
        <begin position="312"/>
        <end position="323"/>
    </location>
</feature>
<keyword evidence="1" id="KW-0175">Coiled coil</keyword>
<name>A0A388M0P3_CHABU</name>
<keyword evidence="4" id="KW-1185">Reference proteome</keyword>
<feature type="region of interest" description="Disordered" evidence="2">
    <location>
        <begin position="129"/>
        <end position="163"/>
    </location>
</feature>
<dbReference type="Proteomes" id="UP000265515">
    <property type="component" value="Unassembled WGS sequence"/>
</dbReference>
<dbReference type="EMBL" id="BFEA01000646">
    <property type="protein sequence ID" value="GBG88049.1"/>
    <property type="molecule type" value="Genomic_DNA"/>
</dbReference>
<accession>A0A388M0P3</accession>
<organism evidence="3 4">
    <name type="scientific">Chara braunii</name>
    <name type="common">Braun's stonewort</name>
    <dbReference type="NCBI Taxonomy" id="69332"/>
    <lineage>
        <taxon>Eukaryota</taxon>
        <taxon>Viridiplantae</taxon>
        <taxon>Streptophyta</taxon>
        <taxon>Charophyceae</taxon>
        <taxon>Charales</taxon>
        <taxon>Characeae</taxon>
        <taxon>Chara</taxon>
    </lineage>
</organism>
<evidence type="ECO:0000256" key="1">
    <source>
        <dbReference type="SAM" id="Coils"/>
    </source>
</evidence>
<feature type="compositionally biased region" description="Polar residues" evidence="2">
    <location>
        <begin position="280"/>
        <end position="289"/>
    </location>
</feature>
<sequence>MTPSSNALVSYQPHQVVPYQGGTGWNSWNSRPRSAEGEILVLVWELAYDHRELRKSRRLENERRMREERGRVAKDAEMKRIEEEARKKAEKEARLAKMMDEKMKEIKKKREEDNRKLWEKIVVKDCETAEGDNPASNADKAKNKGQDEITGVPAGQPSNPRQRVNEVGALDAGLLLMNIDNVQRAQAHQNLMMERTENQQNMMFERVIGLIEKIEASNRSAANPPPADHVQAVAVEATTPPVAPVETAAGGSRAEPQRFRNIRTAPTAAPLPVARPQPQPLTVSHQPQHPTVVISDEQPSDQPISPPAARSPVPPNPPIPPQPAHALTSTPLLLPLLHLRHLVEEHLVLSSGSKL</sequence>
<evidence type="ECO:0000313" key="4">
    <source>
        <dbReference type="Proteomes" id="UP000265515"/>
    </source>
</evidence>
<proteinExistence type="predicted"/>
<comment type="caution">
    <text evidence="3">The sequence shown here is derived from an EMBL/GenBank/DDBJ whole genome shotgun (WGS) entry which is preliminary data.</text>
</comment>
<protein>
    <submittedName>
        <fullName evidence="3">Uncharacterized protein</fullName>
    </submittedName>
</protein>